<dbReference type="Gene3D" id="3.60.130.10">
    <property type="entry name" value="Clavaminate synthase-like"/>
    <property type="match status" value="1"/>
</dbReference>
<dbReference type="InterPro" id="IPR050411">
    <property type="entry name" value="AlphaKG_dependent_hydroxylases"/>
</dbReference>
<dbReference type="HOGENOM" id="CLU_576411_0_0_1"/>
<dbReference type="Proteomes" id="UP000012174">
    <property type="component" value="Unassembled WGS sequence"/>
</dbReference>
<dbReference type="Pfam" id="PF02668">
    <property type="entry name" value="TauD"/>
    <property type="match status" value="1"/>
</dbReference>
<organism evidence="4 5">
    <name type="scientific">Eutypa lata (strain UCR-EL1)</name>
    <name type="common">Grapevine dieback disease fungus</name>
    <name type="synonym">Eutypa armeniacae</name>
    <dbReference type="NCBI Taxonomy" id="1287681"/>
    <lineage>
        <taxon>Eukaryota</taxon>
        <taxon>Fungi</taxon>
        <taxon>Dikarya</taxon>
        <taxon>Ascomycota</taxon>
        <taxon>Pezizomycotina</taxon>
        <taxon>Sordariomycetes</taxon>
        <taxon>Xylariomycetidae</taxon>
        <taxon>Xylariales</taxon>
        <taxon>Diatrypaceae</taxon>
        <taxon>Eutypa</taxon>
    </lineage>
</organism>
<keyword evidence="5" id="KW-1185">Reference proteome</keyword>
<accession>M7SAX4</accession>
<keyword evidence="1" id="KW-0560">Oxidoreductase</keyword>
<name>M7SAX4_EUTLA</name>
<dbReference type="AlphaFoldDB" id="M7SAX4"/>
<evidence type="ECO:0000256" key="2">
    <source>
        <dbReference type="ARBA" id="ARBA00023194"/>
    </source>
</evidence>
<protein>
    <submittedName>
        <fullName evidence="4">Putative gamma-butyrobetaine dioxygenase protein</fullName>
    </submittedName>
</protein>
<gene>
    <name evidence="4" type="ORF">UCREL1_9727</name>
</gene>
<evidence type="ECO:0000313" key="4">
    <source>
        <dbReference type="EMBL" id="EMR63329.1"/>
    </source>
</evidence>
<dbReference type="GO" id="GO:0017000">
    <property type="term" value="P:antibiotic biosynthetic process"/>
    <property type="evidence" value="ECO:0007669"/>
    <property type="project" value="UniProtKB-KW"/>
</dbReference>
<dbReference type="OrthoDB" id="408743at2759"/>
<evidence type="ECO:0000313" key="5">
    <source>
        <dbReference type="Proteomes" id="UP000012174"/>
    </source>
</evidence>
<evidence type="ECO:0000259" key="3">
    <source>
        <dbReference type="Pfam" id="PF02668"/>
    </source>
</evidence>
<proteinExistence type="predicted"/>
<dbReference type="GO" id="GO:0051213">
    <property type="term" value="F:dioxygenase activity"/>
    <property type="evidence" value="ECO:0007669"/>
    <property type="project" value="UniProtKB-KW"/>
</dbReference>
<dbReference type="PANTHER" id="PTHR10696:SF56">
    <property type="entry name" value="TAUD_TFDA-LIKE DOMAIN-CONTAINING PROTEIN"/>
    <property type="match status" value="1"/>
</dbReference>
<dbReference type="InterPro" id="IPR042098">
    <property type="entry name" value="TauD-like_sf"/>
</dbReference>
<dbReference type="KEGG" id="ela:UCREL1_9727"/>
<dbReference type="EMBL" id="KB707241">
    <property type="protein sequence ID" value="EMR63329.1"/>
    <property type="molecule type" value="Genomic_DNA"/>
</dbReference>
<dbReference type="PANTHER" id="PTHR10696">
    <property type="entry name" value="GAMMA-BUTYROBETAINE HYDROXYLASE-RELATED"/>
    <property type="match status" value="1"/>
</dbReference>
<dbReference type="InterPro" id="IPR003819">
    <property type="entry name" value="TauD/TfdA-like"/>
</dbReference>
<dbReference type="SUPFAM" id="SSF51197">
    <property type="entry name" value="Clavaminate synthase-like"/>
    <property type="match status" value="1"/>
</dbReference>
<keyword evidence="4" id="KW-0223">Dioxygenase</keyword>
<keyword evidence="2" id="KW-0045">Antibiotic biosynthesis</keyword>
<sequence length="482" mass="53521">MNSPAVIYAAKVQAAGTLVELTFGDGVYMFRSQWLYDAEVDNSPVKNANEVFIRTQEGNRAWSAEPCVDDLGASLYVQWDDGKSAKFPAIWLRSYVNAMAGTLGGLQSDHQPRGWLAPELVIPEIQCRDIVAQAGTPSQAALSKIYSMLLPEDSPGIIKIVGLPQPNVEGERRGDNAIVTHILKKLFGSVSTHLRRQPDTTFNIASNHAEDSKKGETLLNYDTPQLLQSHTDMSHYQSPSRIQGLYMLEGHSIDTFVSCQAVMDTFRKEEPGLIKHLYDTPTAIGKVAPWYEPHLYQETIETPAMMGSRTSADRLRWHPHPHHHPSASIVAPFEAYNDARARQAFCTFQEIGRRATHLLQIALGPGDLYVWDNHRIVHGRDRILSAAPRTSVGAVPEQVVAEAYRAHQIGRLRHLMDEKWLIHVPQAQLDDMVALAETAEDLRQAAAAAADETKTGVAMNETLLDFGNLPSALDTHTYFTSF</sequence>
<feature type="domain" description="TauD/TfdA-like" evidence="3">
    <location>
        <begin position="186"/>
        <end position="383"/>
    </location>
</feature>
<reference evidence="5" key="1">
    <citation type="journal article" date="2013" name="Genome Announc.">
        <title>Draft genome sequence of the grapevine dieback fungus Eutypa lata UCR-EL1.</title>
        <authorList>
            <person name="Blanco-Ulate B."/>
            <person name="Rolshausen P.E."/>
            <person name="Cantu D."/>
        </authorList>
    </citation>
    <scope>NUCLEOTIDE SEQUENCE [LARGE SCALE GENOMIC DNA]</scope>
    <source>
        <strain evidence="5">UCR-EL1</strain>
    </source>
</reference>
<evidence type="ECO:0000256" key="1">
    <source>
        <dbReference type="ARBA" id="ARBA00023002"/>
    </source>
</evidence>